<sequence length="767" mass="87872">MESYSSDFTMKNLVVVNNAHPNPPLTRKQCHRLCGQTCSRLSLSANEKAKKYFSRFYKFRQMDFEYASWQMVSVFVSPQKLYRNFSYHHSTRNQWARDDPAFMILFIPWMFVSTTIYSVILGHSFWGWLRLLLWSLTFECILSGLLVATCMWIITNHWMLGMEHVNKSGYLLRRQFSSSSDDESVTSDGSHFHTSDVEWAYAFDIHLNALFPCIIILRITQPMFFYFIRRPTLVGSLIGNSFWLAGILYYIYITFLGYKALPFLRHTRGILLTGTLFIILYIVSVMLRWNFTMAMCSFYSLRTIIAPVCHYPVLSGVIAFTPPQSPHVNFPFLTYDYALAPFPHFYSADTCNASMSFALILLSGVLPLRNGICTFWTTSLCGCIDSDSGITKESNYWTHVKELLPSLKCLDNIATQSARVQRDVQNECDFDEEWTYINSVIDEFVSTPYNTKIESGTEQKVMAIGLRKIAGRSSLYSVSRPTSSIHLTPDEKRQRVQVDEDGTIHDRSDSKEIRKWAESLPEIKPVNLDLTSGSVMCGNIGKSLRQRRNSICTPILSNDTKDEKAQEIKPGTECEKESARFDGETEATIIQGLQNECRNILCELEEWRAKFLSKPRKYAMLNSTNPKWNNTSHLERFTSRARQKPRALPNVRQPVSTTTQSKGTISDHPADDSKYPDTNPQTAYIELKRTKVKLRPVTREKTGRAQSVVPPCRPTPPNENNFLPSKRRTLVPTSLHKRPTKDSNPRSNLTNKPKVRAQQAPISLKPC</sequence>
<proteinExistence type="inferred from homology"/>
<feature type="transmembrane region" description="Helical" evidence="7">
    <location>
        <begin position="132"/>
        <end position="154"/>
    </location>
</feature>
<dbReference type="Proteomes" id="UP000017246">
    <property type="component" value="Unassembled WGS sequence"/>
</dbReference>
<evidence type="ECO:0000313" key="8">
    <source>
        <dbReference type="EMBL" id="CDS42044.1"/>
    </source>
</evidence>
<evidence type="ECO:0000313" key="9">
    <source>
        <dbReference type="Proteomes" id="UP000017246"/>
    </source>
</evidence>
<keyword evidence="9" id="KW-1185">Reference proteome</keyword>
<dbReference type="Pfam" id="PF05216">
    <property type="entry name" value="UNC-50"/>
    <property type="match status" value="1"/>
</dbReference>
<evidence type="ECO:0000256" key="1">
    <source>
        <dbReference type="ARBA" id="ARBA00004141"/>
    </source>
</evidence>
<evidence type="ECO:0000256" key="7">
    <source>
        <dbReference type="SAM" id="Phobius"/>
    </source>
</evidence>
<dbReference type="GO" id="GO:0000139">
    <property type="term" value="C:Golgi membrane"/>
    <property type="evidence" value="ECO:0007669"/>
    <property type="project" value="TreeGrafter"/>
</dbReference>
<evidence type="ECO:0000256" key="4">
    <source>
        <dbReference type="ARBA" id="ARBA00022989"/>
    </source>
</evidence>
<dbReference type="OMA" id="YFIRRPT"/>
<accession>A0A068YFF1</accession>
<organism evidence="8 9">
    <name type="scientific">Echinococcus multilocularis</name>
    <name type="common">Fox tapeworm</name>
    <dbReference type="NCBI Taxonomy" id="6211"/>
    <lineage>
        <taxon>Eukaryota</taxon>
        <taxon>Metazoa</taxon>
        <taxon>Spiralia</taxon>
        <taxon>Lophotrochozoa</taxon>
        <taxon>Platyhelminthes</taxon>
        <taxon>Cestoda</taxon>
        <taxon>Eucestoda</taxon>
        <taxon>Cyclophyllidea</taxon>
        <taxon>Taeniidae</taxon>
        <taxon>Echinococcus</taxon>
    </lineage>
</organism>
<feature type="compositionally biased region" description="Polar residues" evidence="6">
    <location>
        <begin position="653"/>
        <end position="664"/>
    </location>
</feature>
<keyword evidence="5 7" id="KW-0472">Membrane</keyword>
<evidence type="ECO:0000256" key="6">
    <source>
        <dbReference type="SAM" id="MobiDB-lite"/>
    </source>
</evidence>
<reference evidence="8" key="2">
    <citation type="submission" date="2015-11" db="EMBL/GenBank/DDBJ databases">
        <authorList>
            <person name="Zhang Y."/>
            <person name="Guo Z."/>
        </authorList>
    </citation>
    <scope>NUCLEOTIDE SEQUENCE</scope>
</reference>
<name>A0A068YFF1_ECHMU</name>
<gene>
    <name evidence="8" type="ORF">EmuJ_000973900</name>
</gene>
<evidence type="ECO:0000256" key="2">
    <source>
        <dbReference type="ARBA" id="ARBA00006293"/>
    </source>
</evidence>
<dbReference type="EMBL" id="LN902842">
    <property type="protein sequence ID" value="CDS42044.1"/>
    <property type="molecule type" value="Genomic_DNA"/>
</dbReference>
<dbReference type="OrthoDB" id="10027013at2759"/>
<evidence type="ECO:0000256" key="3">
    <source>
        <dbReference type="ARBA" id="ARBA00022692"/>
    </source>
</evidence>
<feature type="transmembrane region" description="Helical" evidence="7">
    <location>
        <begin position="240"/>
        <end position="258"/>
    </location>
</feature>
<feature type="transmembrane region" description="Helical" evidence="7">
    <location>
        <begin position="102"/>
        <end position="126"/>
    </location>
</feature>
<reference evidence="8" key="1">
    <citation type="journal article" date="2013" name="Nature">
        <title>The genomes of four tapeworm species reveal adaptations to parasitism.</title>
        <authorList>
            <person name="Tsai I.J."/>
            <person name="Zarowiecki M."/>
            <person name="Holroyd N."/>
            <person name="Garciarrubio A."/>
            <person name="Sanchez-Flores A."/>
            <person name="Brooks K.L."/>
            <person name="Tracey A."/>
            <person name="Bobes R.J."/>
            <person name="Fragoso G."/>
            <person name="Sciutto E."/>
            <person name="Aslett M."/>
            <person name="Beasley H."/>
            <person name="Bennett H.M."/>
            <person name="Cai J."/>
            <person name="Camicia F."/>
            <person name="Clark R."/>
            <person name="Cucher M."/>
            <person name="De Silva N."/>
            <person name="Day T.A."/>
            <person name="Deplazes P."/>
            <person name="Estrada K."/>
            <person name="Fernandez C."/>
            <person name="Holland P.W."/>
            <person name="Hou J."/>
            <person name="Hu S."/>
            <person name="Huckvale T."/>
            <person name="Hung S.S."/>
            <person name="Kamenetzky L."/>
            <person name="Keane J.A."/>
            <person name="Kiss F."/>
            <person name="Koziol U."/>
            <person name="Lambert O."/>
            <person name="Liu K."/>
            <person name="Luo X."/>
            <person name="Luo Y."/>
            <person name="Macchiaroli N."/>
            <person name="Nichol S."/>
            <person name="Paps J."/>
            <person name="Parkinson J."/>
            <person name="Pouchkina-Stantcheva N."/>
            <person name="Riddiford N."/>
            <person name="Rosenzvit M."/>
            <person name="Salinas G."/>
            <person name="Wasmuth J.D."/>
            <person name="Zamanian M."/>
            <person name="Zheng Y."/>
            <person name="Cai X."/>
            <person name="Soberon X."/>
            <person name="Olson P.D."/>
            <person name="Laclette J.P."/>
            <person name="Brehm K."/>
            <person name="Berriman M."/>
            <person name="Garciarrubio A."/>
            <person name="Bobes R.J."/>
            <person name="Fragoso G."/>
            <person name="Sanchez-Flores A."/>
            <person name="Estrada K."/>
            <person name="Cevallos M.A."/>
            <person name="Morett E."/>
            <person name="Gonzalez V."/>
            <person name="Portillo T."/>
            <person name="Ochoa-Leyva A."/>
            <person name="Jose M.V."/>
            <person name="Sciutto E."/>
            <person name="Landa A."/>
            <person name="Jimenez L."/>
            <person name="Valdes V."/>
            <person name="Carrero J.C."/>
            <person name="Larralde C."/>
            <person name="Morales-Montor J."/>
            <person name="Limon-Lason J."/>
            <person name="Soberon X."/>
            <person name="Laclette J.P."/>
        </authorList>
    </citation>
    <scope>NUCLEOTIDE SEQUENCE [LARGE SCALE GENOMIC DNA]</scope>
</reference>
<dbReference type="STRING" id="6211.A0A068YFF1"/>
<keyword evidence="3 7" id="KW-0812">Transmembrane</keyword>
<feature type="transmembrane region" description="Helical" evidence="7">
    <location>
        <begin position="270"/>
        <end position="291"/>
    </location>
</feature>
<protein>
    <submittedName>
        <fullName evidence="8">Protein unc 50</fullName>
    </submittedName>
</protein>
<comment type="subcellular location">
    <subcellularLocation>
        <location evidence="1">Membrane</location>
        <topology evidence="1">Multi-pass membrane protein</topology>
    </subcellularLocation>
</comment>
<dbReference type="InterPro" id="IPR007881">
    <property type="entry name" value="UNC-50"/>
</dbReference>
<comment type="similarity">
    <text evidence="2">Belongs to the unc-50 family.</text>
</comment>
<dbReference type="PANTHER" id="PTHR12841">
    <property type="entry name" value="PROTEIN UNC-50 HOMOLOG"/>
    <property type="match status" value="1"/>
</dbReference>
<keyword evidence="4 7" id="KW-1133">Transmembrane helix</keyword>
<dbReference type="eggNOG" id="KOG3012">
    <property type="taxonomic scope" value="Eukaryota"/>
</dbReference>
<evidence type="ECO:0000256" key="5">
    <source>
        <dbReference type="ARBA" id="ARBA00023136"/>
    </source>
</evidence>
<dbReference type="AlphaFoldDB" id="A0A068YFF1"/>
<feature type="compositionally biased region" description="Basic residues" evidence="6">
    <location>
        <begin position="725"/>
        <end position="739"/>
    </location>
</feature>
<dbReference type="PANTHER" id="PTHR12841:SF6">
    <property type="entry name" value="PROTEIN UNC-50 HOMOLOG"/>
    <property type="match status" value="1"/>
</dbReference>
<feature type="region of interest" description="Disordered" evidence="6">
    <location>
        <begin position="698"/>
        <end position="767"/>
    </location>
</feature>
<feature type="region of interest" description="Disordered" evidence="6">
    <location>
        <begin position="639"/>
        <end position="679"/>
    </location>
</feature>